<reference evidence="1" key="1">
    <citation type="submission" date="2019-07" db="EMBL/GenBank/DDBJ databases">
        <title>Hyphodiscus hymeniophilus genome sequencing and assembly.</title>
        <authorList>
            <person name="Kramer G."/>
            <person name="Nodwell J."/>
        </authorList>
    </citation>
    <scope>NUCLEOTIDE SEQUENCE</scope>
    <source>
        <strain evidence="1">ATCC 34498</strain>
    </source>
</reference>
<gene>
    <name evidence="1" type="ORF">D0Z07_3320</name>
</gene>
<dbReference type="Proteomes" id="UP000785200">
    <property type="component" value="Unassembled WGS sequence"/>
</dbReference>
<evidence type="ECO:0000313" key="2">
    <source>
        <dbReference type="Proteomes" id="UP000785200"/>
    </source>
</evidence>
<protein>
    <submittedName>
        <fullName evidence="1">Uncharacterized protein</fullName>
    </submittedName>
</protein>
<keyword evidence="2" id="KW-1185">Reference proteome</keyword>
<name>A0A9P6VMH0_9HELO</name>
<evidence type="ECO:0000313" key="1">
    <source>
        <dbReference type="EMBL" id="KAG0650424.1"/>
    </source>
</evidence>
<dbReference type="AlphaFoldDB" id="A0A9P6VMH0"/>
<dbReference type="EMBL" id="VNKQ01000006">
    <property type="protein sequence ID" value="KAG0650424.1"/>
    <property type="molecule type" value="Genomic_DNA"/>
</dbReference>
<organism evidence="1 2">
    <name type="scientific">Hyphodiscus hymeniophilus</name>
    <dbReference type="NCBI Taxonomy" id="353542"/>
    <lineage>
        <taxon>Eukaryota</taxon>
        <taxon>Fungi</taxon>
        <taxon>Dikarya</taxon>
        <taxon>Ascomycota</taxon>
        <taxon>Pezizomycotina</taxon>
        <taxon>Leotiomycetes</taxon>
        <taxon>Helotiales</taxon>
        <taxon>Hyphodiscaceae</taxon>
        <taxon>Hyphodiscus</taxon>
    </lineage>
</organism>
<accession>A0A9P6VMH0</accession>
<dbReference type="OrthoDB" id="10036721at2759"/>
<proteinExistence type="predicted"/>
<comment type="caution">
    <text evidence="1">The sequence shown here is derived from an EMBL/GenBank/DDBJ whole genome shotgun (WGS) entry which is preliminary data.</text>
</comment>
<sequence length="83" mass="8947">MTWTSQAANLKAAIHTSVFNWDPVVGAFKDSDTDDSVHPEDGNSLALAICKTAHLVTEQILGMEATTRTLLMLMAGVPVPHTR</sequence>